<sequence>MNVLIILVGIFAISVLFVGGTQGMYILLGLFINLGIFFLLLFGYHQKWPILVLSIIGFLLIAVVILFFINGYNLKMRAAFASILIFLFCFLLLIPITDFLAIQGFTSIELEELSGLDKTLAIDFRLLTRSLLLISLSGAVLDASVAISSGTFEVYQANPQMSFNQLRHASFAIAKKILASTVMTLLFAFMGSSLALILWFIDLDIPFQQIINEKSFVLEYTMAILTTLAALLVLPLTCVTTAYLFTKKKEQLKME</sequence>
<dbReference type="PIRSF" id="PIRSF031503">
    <property type="entry name" value="UCP031503_mp"/>
    <property type="match status" value="1"/>
</dbReference>
<feature type="transmembrane region" description="Helical" evidence="1">
    <location>
        <begin position="221"/>
        <end position="245"/>
    </location>
</feature>
<accession>A0A828ZUM6</accession>
<evidence type="ECO:0008006" key="4">
    <source>
        <dbReference type="Google" id="ProtNLM"/>
    </source>
</evidence>
<dbReference type="PANTHER" id="PTHR41771:SF1">
    <property type="entry name" value="MEMBRANE PROTEIN"/>
    <property type="match status" value="1"/>
</dbReference>
<name>A0A828ZUM6_ENTFC</name>
<keyword evidence="1" id="KW-0812">Transmembrane</keyword>
<feature type="transmembrane region" description="Helical" evidence="1">
    <location>
        <begin position="24"/>
        <end position="43"/>
    </location>
</feature>
<feature type="transmembrane region" description="Helical" evidence="1">
    <location>
        <begin position="50"/>
        <end position="72"/>
    </location>
</feature>
<dbReference type="Proteomes" id="UP000010553">
    <property type="component" value="Unassembled WGS sequence"/>
</dbReference>
<reference evidence="2 3" key="1">
    <citation type="submission" date="2012-12" db="EMBL/GenBank/DDBJ databases">
        <title>The Genome Sequence of Enterococcus faecium E1590.</title>
        <authorList>
            <consortium name="The Broad Institute Genome Sequencing Platform"/>
            <consortium name="The Broad Institute Genome Sequencing Center for Infectious Disease"/>
            <person name="Earl A.M."/>
            <person name="Gilmore M.S."/>
            <person name="van Schaik W."/>
            <person name="Lebreton F."/>
            <person name="Willems R.J."/>
            <person name="Walker B."/>
            <person name="Young S.K."/>
            <person name="Zeng Q."/>
            <person name="Gargeya S."/>
            <person name="Fitzgerald M."/>
            <person name="Haas B."/>
            <person name="Abouelleil A."/>
            <person name="Alvarado L."/>
            <person name="Arachchi H.M."/>
            <person name="Berlin A.M."/>
            <person name="Chapman S.B."/>
            <person name="Dewar J."/>
            <person name="Goldberg J."/>
            <person name="Griggs A."/>
            <person name="Gujja S."/>
            <person name="Hansen M."/>
            <person name="Howarth C."/>
            <person name="Imamovic A."/>
            <person name="Larimer J."/>
            <person name="McCowan C."/>
            <person name="Murphy C."/>
            <person name="Neiman D."/>
            <person name="Pearson M."/>
            <person name="Priest M."/>
            <person name="Roberts A."/>
            <person name="Saif S."/>
            <person name="Shea T."/>
            <person name="Sisk P."/>
            <person name="Sykes S."/>
            <person name="Wortman J."/>
            <person name="Nusbaum C."/>
            <person name="Birren B."/>
        </authorList>
    </citation>
    <scope>NUCLEOTIDE SEQUENCE [LARGE SCALE GENOMIC DNA]</scope>
    <source>
        <strain evidence="2 3">E1590</strain>
    </source>
</reference>
<protein>
    <recommendedName>
        <fullName evidence="4">YibE/F-like protein</fullName>
    </recommendedName>
</protein>
<evidence type="ECO:0000313" key="3">
    <source>
        <dbReference type="Proteomes" id="UP000010553"/>
    </source>
</evidence>
<keyword evidence="1" id="KW-0472">Membrane</keyword>
<gene>
    <name evidence="2" type="ORF">OIE_03585</name>
</gene>
<proteinExistence type="predicted"/>
<keyword evidence="1" id="KW-1133">Transmembrane helix</keyword>
<dbReference type="InterPro" id="IPR012507">
    <property type="entry name" value="YibE_F"/>
</dbReference>
<feature type="transmembrane region" description="Helical" evidence="1">
    <location>
        <begin position="177"/>
        <end position="201"/>
    </location>
</feature>
<dbReference type="AlphaFoldDB" id="A0A828ZUM6"/>
<dbReference type="Pfam" id="PF07907">
    <property type="entry name" value="YibE_F"/>
    <property type="match status" value="1"/>
</dbReference>
<evidence type="ECO:0000313" key="2">
    <source>
        <dbReference type="EMBL" id="ELB03623.1"/>
    </source>
</evidence>
<dbReference type="InterPro" id="IPR014564">
    <property type="entry name" value="UCP031503_TM"/>
</dbReference>
<dbReference type="RefSeq" id="WP_002314682.1">
    <property type="nucleotide sequence ID" value="NZ_KB029685.1"/>
</dbReference>
<dbReference type="EMBL" id="AHXC01000003">
    <property type="protein sequence ID" value="ELB03623.1"/>
    <property type="molecule type" value="Genomic_DNA"/>
</dbReference>
<organism evidence="2 3">
    <name type="scientific">Enterococcus faecium EnGen0003</name>
    <dbReference type="NCBI Taxonomy" id="1138901"/>
    <lineage>
        <taxon>Bacteria</taxon>
        <taxon>Bacillati</taxon>
        <taxon>Bacillota</taxon>
        <taxon>Bacilli</taxon>
        <taxon>Lactobacillales</taxon>
        <taxon>Enterococcaceae</taxon>
        <taxon>Enterococcus</taxon>
    </lineage>
</organism>
<comment type="caution">
    <text evidence="2">The sequence shown here is derived from an EMBL/GenBank/DDBJ whole genome shotgun (WGS) entry which is preliminary data.</text>
</comment>
<evidence type="ECO:0000256" key="1">
    <source>
        <dbReference type="SAM" id="Phobius"/>
    </source>
</evidence>
<feature type="transmembrane region" description="Helical" evidence="1">
    <location>
        <begin position="78"/>
        <end position="101"/>
    </location>
</feature>
<dbReference type="PANTHER" id="PTHR41771">
    <property type="entry name" value="MEMBRANE PROTEIN-RELATED"/>
    <property type="match status" value="1"/>
</dbReference>